<dbReference type="AlphaFoldDB" id="A0A0F9K220"/>
<comment type="caution">
    <text evidence="1">The sequence shown here is derived from an EMBL/GenBank/DDBJ whole genome shotgun (WGS) entry which is preliminary data.</text>
</comment>
<proteinExistence type="predicted"/>
<organism evidence="1">
    <name type="scientific">marine sediment metagenome</name>
    <dbReference type="NCBI Taxonomy" id="412755"/>
    <lineage>
        <taxon>unclassified sequences</taxon>
        <taxon>metagenomes</taxon>
        <taxon>ecological metagenomes</taxon>
    </lineage>
</organism>
<accession>A0A0F9K220</accession>
<reference evidence="1" key="1">
    <citation type="journal article" date="2015" name="Nature">
        <title>Complex archaea that bridge the gap between prokaryotes and eukaryotes.</title>
        <authorList>
            <person name="Spang A."/>
            <person name="Saw J.H."/>
            <person name="Jorgensen S.L."/>
            <person name="Zaremba-Niedzwiedzka K."/>
            <person name="Martijn J."/>
            <person name="Lind A.E."/>
            <person name="van Eijk R."/>
            <person name="Schleper C."/>
            <person name="Guy L."/>
            <person name="Ettema T.J."/>
        </authorList>
    </citation>
    <scope>NUCLEOTIDE SEQUENCE</scope>
</reference>
<dbReference type="EMBL" id="LAZR01010118">
    <property type="protein sequence ID" value="KKM68726.1"/>
    <property type="molecule type" value="Genomic_DNA"/>
</dbReference>
<evidence type="ECO:0000313" key="1">
    <source>
        <dbReference type="EMBL" id="KKM68726.1"/>
    </source>
</evidence>
<sequence length="60" mass="7197">MVNKESYTKEDLISLAKNCKRSIEERTRDIVFASTWYVKQLNYDEAYKFVTKYGMIHRGK</sequence>
<name>A0A0F9K220_9ZZZZ</name>
<gene>
    <name evidence="1" type="ORF">LCGC14_1458000</name>
</gene>
<protein>
    <submittedName>
        <fullName evidence="1">Uncharacterized protein</fullName>
    </submittedName>
</protein>